<dbReference type="Gene3D" id="3.40.50.1100">
    <property type="match status" value="1"/>
</dbReference>
<proteinExistence type="predicted"/>
<keyword evidence="2" id="KW-1185">Reference proteome</keyword>
<dbReference type="InterPro" id="IPR036052">
    <property type="entry name" value="TrpB-like_PALP_sf"/>
</dbReference>
<accession>A0ABR5DGD7</accession>
<reference evidence="1 2" key="1">
    <citation type="submission" date="2014-10" db="EMBL/GenBank/DDBJ databases">
        <title>Genome sequencing of Vitellibacter vladivostokensis KMM 3516.</title>
        <authorList>
            <person name="Thevarajoo S."/>
            <person name="Selvaratnam C."/>
            <person name="Goh K.M."/>
            <person name="Chong C.S."/>
        </authorList>
    </citation>
    <scope>NUCLEOTIDE SEQUENCE [LARGE SCALE GENOMIC DNA]</scope>
    <source>
        <strain evidence="1 2">KMM 3516</strain>
    </source>
</reference>
<evidence type="ECO:0000313" key="2">
    <source>
        <dbReference type="Proteomes" id="UP000033497"/>
    </source>
</evidence>
<dbReference type="Proteomes" id="UP000033497">
    <property type="component" value="Unassembled WGS sequence"/>
</dbReference>
<organism evidence="1 2">
    <name type="scientific">Aequorivita vladivostokensis</name>
    <dbReference type="NCBI Taxonomy" id="171194"/>
    <lineage>
        <taxon>Bacteria</taxon>
        <taxon>Pseudomonadati</taxon>
        <taxon>Bacteroidota</taxon>
        <taxon>Flavobacteriia</taxon>
        <taxon>Flavobacteriales</taxon>
        <taxon>Flavobacteriaceae</taxon>
        <taxon>Aequorivita</taxon>
    </lineage>
</organism>
<name>A0ABR5DGD7_9FLAO</name>
<protein>
    <submittedName>
        <fullName evidence="1">Uncharacterized protein</fullName>
    </submittedName>
</protein>
<sequence length="74" mass="8295">MSRKIPKYCLNQFCIPSATAGLIGPQMVAQTDYAAKHKINMENATHIVWATGGDLVPKEERKLFYNRGTDNLIN</sequence>
<evidence type="ECO:0000313" key="1">
    <source>
        <dbReference type="EMBL" id="KJJ37816.1"/>
    </source>
</evidence>
<comment type="caution">
    <text evidence="1">The sequence shown here is derived from an EMBL/GenBank/DDBJ whole genome shotgun (WGS) entry which is preliminary data.</text>
</comment>
<dbReference type="EMBL" id="JSVU01000008">
    <property type="protein sequence ID" value="KJJ37816.1"/>
    <property type="molecule type" value="Genomic_DNA"/>
</dbReference>
<gene>
    <name evidence="1" type="ORF">MB09_12325</name>
</gene>